<evidence type="ECO:0008006" key="3">
    <source>
        <dbReference type="Google" id="ProtNLM"/>
    </source>
</evidence>
<dbReference type="Gene3D" id="3.60.10.10">
    <property type="entry name" value="Endonuclease/exonuclease/phosphatase"/>
    <property type="match status" value="1"/>
</dbReference>
<dbReference type="InterPro" id="IPR036691">
    <property type="entry name" value="Endo/exonu/phosph_ase_sf"/>
</dbReference>
<sequence length="264" mass="30466">MKIFSLNVIGSASIVKRRRINSLIKLGKPNFILLQETKRSYVDDKFICSLWSQEEVLLSCSYTSGQSGGLLSIWKSSDFQPVFSFSGYEFLGVKWIGGGGESSGREERHVKPFPHLDQGRSDFVLKEKQKLLKVSIKKWNEEVFGEVDGLVEKRKIVTSDFWKKIYLKENFLIHKSRLKWLRDGDRNSKFFHVIIKSRKRKKFIGTFVDEEGSVVKGVKEVNEGIMSHFKMAFSELESNRPILEDVPLRALSPYQSRMLESPFS</sequence>
<dbReference type="AlphaFoldDB" id="A0A9D4WPA0"/>
<accession>A0A9D4WPA0</accession>
<evidence type="ECO:0000313" key="2">
    <source>
        <dbReference type="Proteomes" id="UP001058974"/>
    </source>
</evidence>
<keyword evidence="2" id="KW-1185">Reference proteome</keyword>
<reference evidence="1 2" key="1">
    <citation type="journal article" date="2022" name="Nat. Genet.">
        <title>Improved pea reference genome and pan-genome highlight genomic features and evolutionary characteristics.</title>
        <authorList>
            <person name="Yang T."/>
            <person name="Liu R."/>
            <person name="Luo Y."/>
            <person name="Hu S."/>
            <person name="Wang D."/>
            <person name="Wang C."/>
            <person name="Pandey M.K."/>
            <person name="Ge S."/>
            <person name="Xu Q."/>
            <person name="Li N."/>
            <person name="Li G."/>
            <person name="Huang Y."/>
            <person name="Saxena R.K."/>
            <person name="Ji Y."/>
            <person name="Li M."/>
            <person name="Yan X."/>
            <person name="He Y."/>
            <person name="Liu Y."/>
            <person name="Wang X."/>
            <person name="Xiang C."/>
            <person name="Varshney R.K."/>
            <person name="Ding H."/>
            <person name="Gao S."/>
            <person name="Zong X."/>
        </authorList>
    </citation>
    <scope>NUCLEOTIDE SEQUENCE [LARGE SCALE GENOMIC DNA]</scope>
    <source>
        <strain evidence="1 2">cv. Zhongwan 6</strain>
    </source>
</reference>
<proteinExistence type="predicted"/>
<dbReference type="Proteomes" id="UP001058974">
    <property type="component" value="Chromosome 5"/>
</dbReference>
<name>A0A9D4WPA0_PEA</name>
<dbReference type="SUPFAM" id="SSF56219">
    <property type="entry name" value="DNase I-like"/>
    <property type="match status" value="1"/>
</dbReference>
<organism evidence="1 2">
    <name type="scientific">Pisum sativum</name>
    <name type="common">Garden pea</name>
    <name type="synonym">Lathyrus oleraceus</name>
    <dbReference type="NCBI Taxonomy" id="3888"/>
    <lineage>
        <taxon>Eukaryota</taxon>
        <taxon>Viridiplantae</taxon>
        <taxon>Streptophyta</taxon>
        <taxon>Embryophyta</taxon>
        <taxon>Tracheophyta</taxon>
        <taxon>Spermatophyta</taxon>
        <taxon>Magnoliopsida</taxon>
        <taxon>eudicotyledons</taxon>
        <taxon>Gunneridae</taxon>
        <taxon>Pentapetalae</taxon>
        <taxon>rosids</taxon>
        <taxon>fabids</taxon>
        <taxon>Fabales</taxon>
        <taxon>Fabaceae</taxon>
        <taxon>Papilionoideae</taxon>
        <taxon>50 kb inversion clade</taxon>
        <taxon>NPAAA clade</taxon>
        <taxon>Hologalegina</taxon>
        <taxon>IRL clade</taxon>
        <taxon>Fabeae</taxon>
        <taxon>Lathyrus</taxon>
    </lineage>
</organism>
<dbReference type="EMBL" id="JAMSHJ010000005">
    <property type="protein sequence ID" value="KAI5405123.1"/>
    <property type="molecule type" value="Genomic_DNA"/>
</dbReference>
<protein>
    <recommendedName>
        <fullName evidence="3">Endonuclease/exonuclease/phosphatase domain-containing protein</fullName>
    </recommendedName>
</protein>
<comment type="caution">
    <text evidence="1">The sequence shown here is derived from an EMBL/GenBank/DDBJ whole genome shotgun (WGS) entry which is preliminary data.</text>
</comment>
<evidence type="ECO:0000313" key="1">
    <source>
        <dbReference type="EMBL" id="KAI5405123.1"/>
    </source>
</evidence>
<dbReference type="Gramene" id="Psat05G0205200-T1">
    <property type="protein sequence ID" value="KAI5405123.1"/>
    <property type="gene ID" value="KIW84_052052"/>
</dbReference>
<gene>
    <name evidence="1" type="ORF">KIW84_052052</name>
</gene>